<keyword evidence="2" id="KW-1185">Reference proteome</keyword>
<dbReference type="GeneID" id="22916450"/>
<sequence>MSRKQVFKEFVWLVAGINNAVLAVHEGEVRELIRVAWRPCWIPIHLINQAEIQPALANAKSVFLKKPLAQRKQRRNYLSDMTAKFLKTVELAPEWRYYVKDVLEYAVTAVGDEEMAIAKVQCMDSYEHCVNVANSVDLWTRLYQCRSNAVTTLIAEGKLSTESVKLLMEFKTRADAAIKPAP</sequence>
<proteinExistence type="predicted"/>
<dbReference type="EMBL" id="AFNH02001612">
    <property type="protein sequence ID" value="EZG42925.1"/>
    <property type="molecule type" value="Genomic_DNA"/>
</dbReference>
<evidence type="ECO:0000313" key="1">
    <source>
        <dbReference type="EMBL" id="EZG42925.1"/>
    </source>
</evidence>
<comment type="caution">
    <text evidence="1">The sequence shown here is derived from an EMBL/GenBank/DDBJ whole genome shotgun (WGS) entry which is preliminary data.</text>
</comment>
<dbReference type="Proteomes" id="UP000019763">
    <property type="component" value="Unassembled WGS sequence"/>
</dbReference>
<evidence type="ECO:0000313" key="2">
    <source>
        <dbReference type="Proteomes" id="UP000019763"/>
    </source>
</evidence>
<gene>
    <name evidence="1" type="ORF">GNI_207000</name>
</gene>
<accession>A0A023AXE9</accession>
<name>A0A023AXE9_GRENI</name>
<organism evidence="1 2">
    <name type="scientific">Gregarina niphandrodes</name>
    <name type="common">Septate eugregarine</name>
    <dbReference type="NCBI Taxonomy" id="110365"/>
    <lineage>
        <taxon>Eukaryota</taxon>
        <taxon>Sar</taxon>
        <taxon>Alveolata</taxon>
        <taxon>Apicomplexa</taxon>
        <taxon>Conoidasida</taxon>
        <taxon>Gregarinasina</taxon>
        <taxon>Eugregarinorida</taxon>
        <taxon>Gregarinidae</taxon>
        <taxon>Gregarina</taxon>
    </lineage>
</organism>
<dbReference type="VEuPathDB" id="CryptoDB:GNI_207000"/>
<dbReference type="RefSeq" id="XP_011133799.1">
    <property type="nucleotide sequence ID" value="XM_011135497.1"/>
</dbReference>
<dbReference type="AlphaFoldDB" id="A0A023AXE9"/>
<protein>
    <submittedName>
        <fullName evidence="1">Uncharacterized protein</fullName>
    </submittedName>
</protein>
<reference evidence="1" key="1">
    <citation type="submission" date="2013-12" db="EMBL/GenBank/DDBJ databases">
        <authorList>
            <person name="Omoto C.K."/>
            <person name="Sibley D."/>
            <person name="Venepally P."/>
            <person name="Hadjithomas M."/>
            <person name="Karamycheva S."/>
            <person name="Brunk B."/>
            <person name="Roos D."/>
            <person name="Caler E."/>
            <person name="Lorenzi H."/>
        </authorList>
    </citation>
    <scope>NUCLEOTIDE SEQUENCE</scope>
</reference>